<dbReference type="EMBL" id="AUVB01000066">
    <property type="protein sequence ID" value="KGE03157.1"/>
    <property type="molecule type" value="Genomic_DNA"/>
</dbReference>
<dbReference type="InterPro" id="IPR016181">
    <property type="entry name" value="Acyl_CoA_acyltransferase"/>
</dbReference>
<dbReference type="SUPFAM" id="SSF55729">
    <property type="entry name" value="Acyl-CoA N-acyltransferases (Nat)"/>
    <property type="match status" value="1"/>
</dbReference>
<name>A0A095VNY3_9GAMM</name>
<comment type="caution">
    <text evidence="1">The sequence shown here is derived from an EMBL/GenBank/DDBJ whole genome shotgun (WGS) entry which is preliminary data.</text>
</comment>
<dbReference type="PATRIC" id="fig|1265313.6.peg.2225"/>
<evidence type="ECO:0008006" key="3">
    <source>
        <dbReference type="Google" id="ProtNLM"/>
    </source>
</evidence>
<proteinExistence type="predicted"/>
<protein>
    <recommendedName>
        <fullName evidence="3">N-acetyltransferase</fullName>
    </recommendedName>
</protein>
<dbReference type="PANTHER" id="PTHR47017">
    <property type="entry name" value="ACYL-COA"/>
    <property type="match status" value="1"/>
</dbReference>
<evidence type="ECO:0000313" key="1">
    <source>
        <dbReference type="EMBL" id="KGE03157.1"/>
    </source>
</evidence>
<dbReference type="HOGENOM" id="CLU_036032_1_0_6"/>
<dbReference type="PANTHER" id="PTHR47017:SF1">
    <property type="entry name" value="ACYL-COA"/>
    <property type="match status" value="1"/>
</dbReference>
<accession>A0A095VNY3</accession>
<sequence>MTEFALQALGSLEAMPAASWDGLANGDYPFLRHDFLVGLEQSGCTTADSGWQPCHLLLREGGDESGTIAAAAPGYLKGHSYGEYVFDWAWADAWRRMGLSYYPKLVTAIPFTPATGPRLLVQPGMDSETAWGGLLAGVQQLAARRGISSWHILFPEPDTAALLEGFGLATRHAVQFHWFNRGYGDFDDFLATFASRKRKALRRERRRVEEQGLTLRTLTGAEIRPADWATFHRFYQLTYAKRSGHGGYLNRAFFTEVAPRLGDQVVMVLAERDGRDVAGALYFRGEDTLYGRYWGCEEEFDCLHFEACYYRGIDYCIAEGIGRFDPGAQGEHKIQRGFEPIHTRSSHWIAEPALADAVAAFTREELDHVEAYRREAAKLLPFRAEGAG</sequence>
<dbReference type="eggNOG" id="COG3146">
    <property type="taxonomic scope" value="Bacteria"/>
</dbReference>
<evidence type="ECO:0000313" key="2">
    <source>
        <dbReference type="Proteomes" id="UP000029640"/>
    </source>
</evidence>
<dbReference type="STRING" id="1265313.HRUBRA_02254"/>
<dbReference type="InterPro" id="IPR007434">
    <property type="entry name" value="FemAB-like"/>
</dbReference>
<dbReference type="RefSeq" id="WP_322786730.1">
    <property type="nucleotide sequence ID" value="NZ_KN234795.1"/>
</dbReference>
<reference evidence="1 2" key="1">
    <citation type="journal article" date="2014" name="Genome Announc.">
        <title>Genome Sequence of Gammaproteobacterial Pseudohaliea rubra Type Strain DSM 19751, Isolated from Coastal Seawater of the Mediterranean Sea.</title>
        <authorList>
            <person name="Spring S."/>
            <person name="Fiebig A."/>
            <person name="Riedel T."/>
            <person name="Goker M."/>
            <person name="Klenk H.P."/>
        </authorList>
    </citation>
    <scope>NUCLEOTIDE SEQUENCE [LARGE SCALE GENOMIC DNA]</scope>
    <source>
        <strain evidence="1 2">DSM 19751</strain>
    </source>
</reference>
<dbReference type="Pfam" id="PF04339">
    <property type="entry name" value="FemAB_like"/>
    <property type="match status" value="1"/>
</dbReference>
<dbReference type="Proteomes" id="UP000029640">
    <property type="component" value="Unassembled WGS sequence"/>
</dbReference>
<dbReference type="AlphaFoldDB" id="A0A095VNY3"/>
<keyword evidence="2" id="KW-1185">Reference proteome</keyword>
<dbReference type="Gene3D" id="3.40.630.30">
    <property type="match status" value="1"/>
</dbReference>
<organism evidence="1 2">
    <name type="scientific">Pseudohaliea rubra DSM 19751</name>
    <dbReference type="NCBI Taxonomy" id="1265313"/>
    <lineage>
        <taxon>Bacteria</taxon>
        <taxon>Pseudomonadati</taxon>
        <taxon>Pseudomonadota</taxon>
        <taxon>Gammaproteobacteria</taxon>
        <taxon>Cellvibrionales</taxon>
        <taxon>Halieaceae</taxon>
        <taxon>Pseudohaliea</taxon>
    </lineage>
</organism>
<gene>
    <name evidence="1" type="ORF">HRUBRA_02254</name>
</gene>